<dbReference type="Proteomes" id="UP000318126">
    <property type="component" value="Unassembled WGS sequence"/>
</dbReference>
<comment type="caution">
    <text evidence="4">The sequence shown here is derived from an EMBL/GenBank/DDBJ whole genome shotgun (WGS) entry which is preliminary data.</text>
</comment>
<dbReference type="Gene3D" id="3.10.580.10">
    <property type="entry name" value="CBS-domain"/>
    <property type="match status" value="1"/>
</dbReference>
<protein>
    <submittedName>
        <fullName evidence="4">CBS domain-containing protein</fullName>
    </submittedName>
</protein>
<dbReference type="Pfam" id="PF00571">
    <property type="entry name" value="CBS"/>
    <property type="match status" value="2"/>
</dbReference>
<name>A0A553JG20_SHEHA</name>
<organism evidence="4 5">
    <name type="scientific">Shewanella hanedai</name>
    <name type="common">Alteromonas hanedai</name>
    <dbReference type="NCBI Taxonomy" id="25"/>
    <lineage>
        <taxon>Bacteria</taxon>
        <taxon>Pseudomonadati</taxon>
        <taxon>Pseudomonadota</taxon>
        <taxon>Gammaproteobacteria</taxon>
        <taxon>Alteromonadales</taxon>
        <taxon>Shewanellaceae</taxon>
        <taxon>Shewanella</taxon>
    </lineage>
</organism>
<dbReference type="RefSeq" id="WP_144042685.1">
    <property type="nucleotide sequence ID" value="NZ_BMPL01000053.1"/>
</dbReference>
<dbReference type="EMBL" id="VKGK01000048">
    <property type="protein sequence ID" value="TRY11396.1"/>
    <property type="molecule type" value="Genomic_DNA"/>
</dbReference>
<feature type="domain" description="CBS" evidence="3">
    <location>
        <begin position="80"/>
        <end position="134"/>
    </location>
</feature>
<dbReference type="SUPFAM" id="SSF54631">
    <property type="entry name" value="CBS-domain pair"/>
    <property type="match status" value="1"/>
</dbReference>
<evidence type="ECO:0000259" key="3">
    <source>
        <dbReference type="PROSITE" id="PS51371"/>
    </source>
</evidence>
<evidence type="ECO:0000313" key="5">
    <source>
        <dbReference type="Proteomes" id="UP000318126"/>
    </source>
</evidence>
<reference evidence="5" key="1">
    <citation type="submission" date="2019-07" db="EMBL/GenBank/DDBJ databases">
        <title>Shewanella sp. YLB-08 draft genomic sequence.</title>
        <authorList>
            <person name="Yu L."/>
        </authorList>
    </citation>
    <scope>NUCLEOTIDE SEQUENCE [LARGE SCALE GENOMIC DNA]</scope>
    <source>
        <strain evidence="5">JCM 20706</strain>
    </source>
</reference>
<evidence type="ECO:0000256" key="2">
    <source>
        <dbReference type="PROSITE-ProRule" id="PRU00703"/>
    </source>
</evidence>
<dbReference type="SMART" id="SM00116">
    <property type="entry name" value="CBS"/>
    <property type="match status" value="2"/>
</dbReference>
<dbReference type="PANTHER" id="PTHR43080:SF2">
    <property type="entry name" value="CBS DOMAIN-CONTAINING PROTEIN"/>
    <property type="match status" value="1"/>
</dbReference>
<dbReference type="OrthoDB" id="9771532at2"/>
<keyword evidence="1 2" id="KW-0129">CBS domain</keyword>
<sequence length="134" mass="15188">MSQRKLVRNSDVMTNKFVMVDGLHTVADAVKHAIEQDVKVLFVNKRHENDEYGIVLMSDIAKQVLAKDRAPERVNIYEIMLKPVLSVSAGMDVRYCARLFERLRISKAPVIENGEILGLVSYQDLVLKGMMAQI</sequence>
<accession>A0A553JG20</accession>
<evidence type="ECO:0000313" key="4">
    <source>
        <dbReference type="EMBL" id="TRY11396.1"/>
    </source>
</evidence>
<proteinExistence type="predicted"/>
<gene>
    <name evidence="4" type="ORF">FN961_24040</name>
</gene>
<dbReference type="PROSITE" id="PS51371">
    <property type="entry name" value="CBS"/>
    <property type="match status" value="1"/>
</dbReference>
<evidence type="ECO:0000256" key="1">
    <source>
        <dbReference type="ARBA" id="ARBA00023122"/>
    </source>
</evidence>
<dbReference type="AlphaFoldDB" id="A0A553JG20"/>
<dbReference type="InterPro" id="IPR051257">
    <property type="entry name" value="Diverse_CBS-Domain"/>
</dbReference>
<keyword evidence="5" id="KW-1185">Reference proteome</keyword>
<dbReference type="InterPro" id="IPR000644">
    <property type="entry name" value="CBS_dom"/>
</dbReference>
<dbReference type="PANTHER" id="PTHR43080">
    <property type="entry name" value="CBS DOMAIN-CONTAINING PROTEIN CBSX3, MITOCHONDRIAL"/>
    <property type="match status" value="1"/>
</dbReference>
<dbReference type="InterPro" id="IPR046342">
    <property type="entry name" value="CBS_dom_sf"/>
</dbReference>